<evidence type="ECO:0000256" key="5">
    <source>
        <dbReference type="SAM" id="MobiDB-lite"/>
    </source>
</evidence>
<evidence type="ECO:0000256" key="3">
    <source>
        <dbReference type="ARBA" id="ARBA00022771"/>
    </source>
</evidence>
<dbReference type="Gene3D" id="3.40.50.300">
    <property type="entry name" value="P-loop containing nucleotide triphosphate hydrolases"/>
    <property type="match status" value="5"/>
</dbReference>
<dbReference type="CDD" id="cd17936">
    <property type="entry name" value="EEXXEc_NFX1"/>
    <property type="match status" value="1"/>
</dbReference>
<dbReference type="InterPro" id="IPR045055">
    <property type="entry name" value="DNA2/NAM7-like"/>
</dbReference>
<evidence type="ECO:0000313" key="8">
    <source>
        <dbReference type="EMBL" id="KAK4873187.1"/>
    </source>
</evidence>
<dbReference type="FunFam" id="3.40.50.300:FF:001366">
    <property type="entry name" value="ATP binding protein, putative"/>
    <property type="match status" value="2"/>
</dbReference>
<evidence type="ECO:0000313" key="9">
    <source>
        <dbReference type="Proteomes" id="UP001353858"/>
    </source>
</evidence>
<dbReference type="SMART" id="SM00438">
    <property type="entry name" value="ZnF_NFX"/>
    <property type="match status" value="5"/>
</dbReference>
<feature type="domain" description="NF-X1-type" evidence="7">
    <location>
        <begin position="2542"/>
        <end position="2563"/>
    </location>
</feature>
<keyword evidence="1" id="KW-0479">Metal-binding</keyword>
<dbReference type="EMBL" id="JARPUR010000007">
    <property type="protein sequence ID" value="KAK4873187.1"/>
    <property type="molecule type" value="Genomic_DNA"/>
</dbReference>
<dbReference type="Proteomes" id="UP001353858">
    <property type="component" value="Unassembled WGS sequence"/>
</dbReference>
<name>A0AAN7PQH7_9COLE</name>
<dbReference type="Pfam" id="PF13086">
    <property type="entry name" value="AAA_11"/>
    <property type="match status" value="2"/>
</dbReference>
<feature type="domain" description="NF-X1-type" evidence="7">
    <location>
        <begin position="2364"/>
        <end position="2387"/>
    </location>
</feature>
<feature type="region of interest" description="Disordered" evidence="5">
    <location>
        <begin position="1798"/>
        <end position="1823"/>
    </location>
</feature>
<dbReference type="InterPro" id="IPR041677">
    <property type="entry name" value="DNA2/NAM7_AAA_11"/>
</dbReference>
<keyword evidence="4" id="KW-0862">Zinc</keyword>
<accession>A0AAN7PQH7</accession>
<keyword evidence="3" id="KW-0863">Zinc-finger</keyword>
<feature type="domain" description="AAA+ ATPase" evidence="6">
    <location>
        <begin position="402"/>
        <end position="568"/>
    </location>
</feature>
<evidence type="ECO:0000256" key="4">
    <source>
        <dbReference type="ARBA" id="ARBA00022833"/>
    </source>
</evidence>
<dbReference type="GO" id="GO:0004386">
    <property type="term" value="F:helicase activity"/>
    <property type="evidence" value="ECO:0007669"/>
    <property type="project" value="InterPro"/>
</dbReference>
<evidence type="ECO:0000259" key="7">
    <source>
        <dbReference type="SMART" id="SM00438"/>
    </source>
</evidence>
<feature type="compositionally biased region" description="Acidic residues" evidence="5">
    <location>
        <begin position="1800"/>
        <end position="1821"/>
    </location>
</feature>
<keyword evidence="2" id="KW-0677">Repeat</keyword>
<dbReference type="PANTHER" id="PTHR10887:SF341">
    <property type="entry name" value="NFX1-TYPE ZINC FINGER-CONTAINING PROTEIN 1"/>
    <property type="match status" value="1"/>
</dbReference>
<dbReference type="SMART" id="SM00382">
    <property type="entry name" value="AAA"/>
    <property type="match status" value="2"/>
</dbReference>
<dbReference type="GO" id="GO:0008270">
    <property type="term" value="F:zinc ion binding"/>
    <property type="evidence" value="ECO:0007669"/>
    <property type="project" value="UniProtKB-KW"/>
</dbReference>
<feature type="domain" description="NF-X1-type" evidence="7">
    <location>
        <begin position="2284"/>
        <end position="2306"/>
    </location>
</feature>
<comment type="caution">
    <text evidence="8">The sequence shown here is derived from an EMBL/GenBank/DDBJ whole genome shotgun (WGS) entry which is preliminary data.</text>
</comment>
<proteinExistence type="predicted"/>
<dbReference type="InterPro" id="IPR047187">
    <property type="entry name" value="SF1_C_Upf1"/>
</dbReference>
<dbReference type="InterPro" id="IPR057373">
    <property type="entry name" value="ZNFX1"/>
</dbReference>
<dbReference type="CDD" id="cd18808">
    <property type="entry name" value="SF1_C_Upf1"/>
    <property type="match status" value="2"/>
</dbReference>
<dbReference type="InterPro" id="IPR000967">
    <property type="entry name" value="Znf_NFX1"/>
</dbReference>
<dbReference type="SUPFAM" id="SSF52540">
    <property type="entry name" value="P-loop containing nucleoside triphosphate hydrolases"/>
    <property type="match status" value="2"/>
</dbReference>
<gene>
    <name evidence="8" type="ORF">RN001_015216</name>
</gene>
<feature type="domain" description="AAA+ ATPase" evidence="6">
    <location>
        <begin position="1646"/>
        <end position="2035"/>
    </location>
</feature>
<organism evidence="8 9">
    <name type="scientific">Aquatica leii</name>
    <dbReference type="NCBI Taxonomy" id="1421715"/>
    <lineage>
        <taxon>Eukaryota</taxon>
        <taxon>Metazoa</taxon>
        <taxon>Ecdysozoa</taxon>
        <taxon>Arthropoda</taxon>
        <taxon>Hexapoda</taxon>
        <taxon>Insecta</taxon>
        <taxon>Pterygota</taxon>
        <taxon>Neoptera</taxon>
        <taxon>Endopterygota</taxon>
        <taxon>Coleoptera</taxon>
        <taxon>Polyphaga</taxon>
        <taxon>Elateriformia</taxon>
        <taxon>Elateroidea</taxon>
        <taxon>Lampyridae</taxon>
        <taxon>Luciolinae</taxon>
        <taxon>Aquatica</taxon>
    </lineage>
</organism>
<feature type="domain" description="NF-X1-type" evidence="7">
    <location>
        <begin position="817"/>
        <end position="839"/>
    </location>
</feature>
<evidence type="ECO:0000259" key="6">
    <source>
        <dbReference type="SMART" id="SM00382"/>
    </source>
</evidence>
<dbReference type="InterPro" id="IPR003593">
    <property type="entry name" value="AAA+_ATPase"/>
</dbReference>
<dbReference type="Pfam" id="PF25396">
    <property type="entry name" value="ZNFX1"/>
    <property type="match status" value="1"/>
</dbReference>
<protein>
    <recommendedName>
        <fullName evidence="10">NFX1-type zinc finger-containing protein 1</fullName>
    </recommendedName>
</protein>
<dbReference type="InterPro" id="IPR027417">
    <property type="entry name" value="P-loop_NTPase"/>
</dbReference>
<evidence type="ECO:0000256" key="1">
    <source>
        <dbReference type="ARBA" id="ARBA00022723"/>
    </source>
</evidence>
<keyword evidence="9" id="KW-1185">Reference proteome</keyword>
<evidence type="ECO:0000256" key="2">
    <source>
        <dbReference type="ARBA" id="ARBA00022737"/>
    </source>
</evidence>
<sequence length="2961" mass="339522">MPIDSGTVSRRSFRIGFRKLEEWSDEDSYLLVIDVLDHLDDFCSVLNSSHLNPDWIVIIAKIFGKISSTVFPECRNVIVERVSTTNIFTEIDNFVQRRQSILTHSAYYADSEYLFSDLALLAHCVREANPNANFDHIVFFKRSQLSSANNSGRNSFRQMNVYPTPEEILHNKRETVYQNVINSKYSDVNHYLNVQFRLLREDFVAPLRQGVSAYLFGSKDTPNVIVHKNVNFICPIAGKDEIGVLVQFTKKKNKKKDAYRKRFMNGSLLCFTADNFRSLIFGRVVNGDEALLQKGQIAVGFENVFEIQLFDLTFTMVECLVFFEPYYRVLKALQCMKETCFPMKEYLVDVNPQAYNAAYIKTSTCYNIDGCNVSLTKPNTWPSSNHLRLNDSQRSAFIAALTHKFVVIQGPPGTGKTYLGLKIAEALVKNEHAWYDGSPILVVCLTNHALDQFLEGIVRVTDRVVRIGGQSKSEVLKQYSIREKHMEDIQTMKEMLVVGMTTTGAARLQKTLMALRSPIVIVEEAAEILEAHITVSLTKNCQHLILIGDHKQLRPSCADYNIEKKYNLGISLFERMLKNNIKCHTLSVQHRMRPTIAELIVPAIYPRLQNASSVYDFPPIKGVASSVFFLDHNYPENTVNKTSKSNLHEAKFFIAFAAYLIECGYKPEEITILAAYFGQMLALGTERRKRSNLLKNVRITVLDNYQGEENKIILLSLTRNNKNGSIGFLKTENRVCVALSRAKEGLYIMGNMNLLCMKSEIWPKIKIPLMRNNSLGTGLTLRCENRHEHTTIVRTAEDFKDIRGGICKKICNARLNCGHTCTIVCHTVDRDHRNVQCKVTVSERCVNNHLSTRLCFQKPKPCLVVMLKLFPCAHEHLLPCSVNDYKCDVTVEVDLPCGHSAMKPCYYPIAEFPCKNPCTRVNRDCSLGTHICKLKCYESCLLCPVSVKKITIDCHHELVTKCSTVPTRWLCSKNCVQRLSCGHMCTMKCNESCTLKCEIMVDNPHEVVCGHKFKIECHLSKTEFENHDQDLLRYCDAPCEAILACSHKCSGTCGACIQGRVHVPCTSQCDRILMCGHKCMNSCNEAHGPCNESCSYRCKHNKCTKKCTEACFKCPEICERRCAHVQCSLQCGEICNVPPCSQLCSLMLPCGHPCLGFCGDPCPNLCGVCDFTDMQNIHFVFDWKVSKVFVMLDECKHIVENDRMELWLNMCPNEIIYKSCPKCRVPLTSTQRYSHLIKKAKSDINDVSTNNSLHQTLYKQLDIDYLNDASDKLRYSFIQKTTCFNILLNHQLLEKKSIDSGTVGRRSFRIGFRKLEEWSNEDSYLLMIDVLDHLDDFCSVLNLSHLNPDWVVIIAKIFGKISSTVFPECRNVIVERVSTTNIFTEIDNFVQRLQSRLTHSAYYADSEDLFSDLALLAHCVREANPNANFDHIVFFKRSQLSSANNSGRNSFRQMNVYPTPEEILHKKRETVYQNVINSKYSDVDHYLNVQFRLLREDFVAPLRDGVSKYLSDSKDTPNVIVHKNVNFICPIAGKDEIGVLIAVGFENGFEIQLFDLTFTMVECLVFFEPYYRVLKALQCMKETCFPMKEYLVDVNPQAYNAAYIKTSTCYNIDGCNVSLTKPNTWPSSNHLRLNDSQRSAFIAALTHKFVVIQGPPGTGKTYLGLKIAETLVKNEHAWYDGSPILVVCLTNHALDQFLEGIVRVTDRVVRIGGQSKSEVLKQYSIREKRNNLAFKPHINRAWYNVKKNLRVYLDEIQELSDKLQSLSSYEDIICFSEFRTQYGKSWCERATITVDKIENNDELTDDEDSSDDSDDDDMLDEENPKEWQLDLGNDAIYNQRNFTKYLWSLRDLQLDIEKLEKQRNTNRNNKKLQELIEEQRFLKACLGNGRTMFKKVKPRNCNLNNPFTMSLEERWTLYFYWLEECRLVLVQKLVDVQSTYRAKFNQWLEIRDIEDIQTMKEMLVVGMTTTGAARLQKTLMALRSPIVIVEEAAEVLEAHITVSLTKNCQHLILLGDHQQLRPSVADYNIEKKYNLGISLFERMVKNNITCHTLSVQHRMRPTIADLIVPAIYPRLQNASSVYDFPPIKGVASSVFFLDHNYPENTVNKTSKSNLHEAKFFIAFAAYLIECGYKPEEITILAAYSAQMLALRRQRRKRSNLLKNLRITVVDNYQGEENKIILLSLTRNNGKGLIGFLKTENRVCVALSRAREGFYIMGNINLLCMKSEIWPKIKIPLIRNNSLGTDLTLRCENRHEHTTIVRTAEDFQKIRGDICKKICNAQLNCGHTCTIVCHTVDRDHRNVQCKVTVSECCVNNHLSTRTCFQERKPCLVAMSKLLPCAHEHVLPCSVNEYKCDITVEVFLPCGHSAMKPCYYPIAKFPCKKPCTRVNRECSLGTHICKLMCYENCRPCLISAKKITIDCHHELVTKCSTVPTRKLCSKTCVQRLSCGHMCTMKCNESCTLKCEIMVDNPHEVVCGHKFKIECHLSKTGFENHDQDLLRYCDAPCEAILACSHKCSGTCGICIQGRVHVPCTSQCDRILMCGHKCMNSCYEAHGPCNESCSYRCKHNKCTKKCNEACFKCPEICERRCAHVQCSLQCGDICNVPPCSKLCSLILPCGHPCLGFCGDPCPNLCGICDFTNMQKICLEFDLKVSKGFVMLDECKHIVEKNRMELWLNRYPNEIIYKSCPKCRVPLTSTQRYSHLIKKAKSDINDVSNNNSLHHTLYKQLDTDYLNDVSNKLRCFFIQKTTFFDTLFRQLLLEKKSIDRRLKFISFQHFQYDLIKFKLMQDLIHTFDAVSLHKQYTLTLATKNLYVLLKKLIVEYFSDEIVSNLYQESCRFFRLIQTLQIRDSNRFDSYLENVRAKQIYDDINQLLYVTTPYSTRRDEELKAKIQTLSKMVRVQVLDQNEKFLQSEIKIHRIRFLKCARDHVNVVFVNDNELKKQTCRICRLSLTSPSTCNIL</sequence>
<dbReference type="GO" id="GO:0031048">
    <property type="term" value="P:regulatory ncRNA-mediated heterochromatin formation"/>
    <property type="evidence" value="ECO:0007669"/>
    <property type="project" value="TreeGrafter"/>
</dbReference>
<dbReference type="PANTHER" id="PTHR10887">
    <property type="entry name" value="DNA2/NAM7 HELICASE FAMILY"/>
    <property type="match status" value="1"/>
</dbReference>
<reference evidence="9" key="1">
    <citation type="submission" date="2023-01" db="EMBL/GenBank/DDBJ databases">
        <title>Key to firefly adult light organ development and bioluminescence: homeobox transcription factors regulate luciferase expression and transportation to peroxisome.</title>
        <authorList>
            <person name="Fu X."/>
        </authorList>
    </citation>
    <scope>NUCLEOTIDE SEQUENCE [LARGE SCALE GENOMIC DNA]</scope>
</reference>
<dbReference type="Pfam" id="PF13087">
    <property type="entry name" value="AAA_12"/>
    <property type="match status" value="2"/>
</dbReference>
<dbReference type="GO" id="GO:0031380">
    <property type="term" value="C:nuclear RNA-directed RNA polymerase complex"/>
    <property type="evidence" value="ECO:0007669"/>
    <property type="project" value="TreeGrafter"/>
</dbReference>
<evidence type="ECO:0008006" key="10">
    <source>
        <dbReference type="Google" id="ProtNLM"/>
    </source>
</evidence>
<feature type="domain" description="NF-X1-type" evidence="7">
    <location>
        <begin position="1075"/>
        <end position="1092"/>
    </location>
</feature>
<dbReference type="InterPro" id="IPR041679">
    <property type="entry name" value="DNA2/NAM7-like_C"/>
</dbReference>